<gene>
    <name evidence="2" type="ORF">ZEAMMB73_Zm00001d007014</name>
</gene>
<dbReference type="STRING" id="4577.A0A1D6F2A2"/>
<dbReference type="AlphaFoldDB" id="A0A1D6F2A2"/>
<dbReference type="OMA" id="RTNWHEL"/>
<dbReference type="PaxDb" id="4577-GRMZM2G354072_P01"/>
<reference evidence="3" key="2">
    <citation type="submission" date="2019-07" db="EMBL/GenBank/DDBJ databases">
        <authorList>
            <person name="Seetharam A."/>
            <person name="Woodhouse M."/>
            <person name="Cannon E."/>
        </authorList>
    </citation>
    <scope>NUCLEOTIDE SEQUENCE [LARGE SCALE GENOMIC DNA]</scope>
    <source>
        <strain evidence="3">cv. B73</strain>
    </source>
</reference>
<keyword evidence="1" id="KW-0472">Membrane</keyword>
<dbReference type="Gramene" id="Zm00001eb110110_T001">
    <property type="protein sequence ID" value="Zm00001eb110110_P001"/>
    <property type="gene ID" value="Zm00001eb110110"/>
</dbReference>
<dbReference type="SMR" id="A0A1D6F2A2"/>
<keyword evidence="4" id="KW-1185">Reference proteome</keyword>
<evidence type="ECO:0000313" key="4">
    <source>
        <dbReference type="Proteomes" id="UP000007305"/>
    </source>
</evidence>
<evidence type="ECO:0000313" key="2">
    <source>
        <dbReference type="EMBL" id="ONM25562.1"/>
    </source>
</evidence>
<sequence length="109" mass="12535">MLGVAFLLLLGLGHDLLVRLFTTRVLCGVARGYEWQHLAAWTNLVAFYIIGLPLAILFGFTLGFQTKGLWMEQICDLLCQNCVLFFITMRTNWHELDLTMFNKDNDFVC</sequence>
<dbReference type="EnsemblPlants" id="Zm00001eb110110_T001">
    <property type="protein sequence ID" value="Zm00001eb110110_P001"/>
    <property type="gene ID" value="Zm00001eb110110"/>
</dbReference>
<dbReference type="Proteomes" id="UP000007305">
    <property type="component" value="Chromosome 2"/>
</dbReference>
<proteinExistence type="predicted"/>
<keyword evidence="1" id="KW-0812">Transmembrane</keyword>
<dbReference type="PANTHER" id="PTHR11206">
    <property type="entry name" value="MULTIDRUG RESISTANCE PROTEIN"/>
    <property type="match status" value="1"/>
</dbReference>
<dbReference type="EMBL" id="CM007648">
    <property type="protein sequence ID" value="ONM25562.1"/>
    <property type="molecule type" value="Genomic_DNA"/>
</dbReference>
<name>A0A1D6F2A2_MAIZE</name>
<organism evidence="3 4">
    <name type="scientific">Zea mays</name>
    <name type="common">Maize</name>
    <dbReference type="NCBI Taxonomy" id="4577"/>
    <lineage>
        <taxon>Eukaryota</taxon>
        <taxon>Viridiplantae</taxon>
        <taxon>Streptophyta</taxon>
        <taxon>Embryophyta</taxon>
        <taxon>Tracheophyta</taxon>
        <taxon>Spermatophyta</taxon>
        <taxon>Magnoliopsida</taxon>
        <taxon>Liliopsida</taxon>
        <taxon>Poales</taxon>
        <taxon>Poaceae</taxon>
        <taxon>PACMAD clade</taxon>
        <taxon>Panicoideae</taxon>
        <taxon>Andropogonodae</taxon>
        <taxon>Andropogoneae</taxon>
        <taxon>Tripsacinae</taxon>
        <taxon>Zea</taxon>
    </lineage>
</organism>
<feature type="transmembrane region" description="Helical" evidence="1">
    <location>
        <begin position="44"/>
        <end position="64"/>
    </location>
</feature>
<evidence type="ECO:0000256" key="1">
    <source>
        <dbReference type="SAM" id="Phobius"/>
    </source>
</evidence>
<protein>
    <submittedName>
        <fullName evidence="2">Protein TRANSPARENT TESTA 12</fullName>
    </submittedName>
</protein>
<keyword evidence="1" id="KW-1133">Transmembrane helix</keyword>
<reference evidence="2 4" key="1">
    <citation type="submission" date="2015-12" db="EMBL/GenBank/DDBJ databases">
        <title>Update maize B73 reference genome by single molecule sequencing technologies.</title>
        <authorList>
            <consortium name="Maize Genome Sequencing Project"/>
            <person name="Ware D."/>
        </authorList>
    </citation>
    <scope>NUCLEOTIDE SEQUENCE [LARGE SCALE GENOMIC DNA]</scope>
    <source>
        <strain evidence="4">cv. B73</strain>
        <tissue evidence="2">Seedling</tissue>
    </source>
</reference>
<reference evidence="3" key="3">
    <citation type="submission" date="2021-05" db="UniProtKB">
        <authorList>
            <consortium name="EnsemblPlants"/>
        </authorList>
    </citation>
    <scope>IDENTIFICATION</scope>
    <source>
        <strain evidence="3">cv. B73</strain>
    </source>
</reference>
<accession>A0A1D6F2A2</accession>
<evidence type="ECO:0000313" key="3">
    <source>
        <dbReference type="EnsemblPlants" id="Zm00001eb110110_P001"/>
    </source>
</evidence>